<name>A0ACB8NGY9_CITSI</name>
<reference evidence="2" key="1">
    <citation type="journal article" date="2023" name="Hortic. Res.">
        <title>A chromosome-level phased genome enabling allele-level studies in sweet orange: a case study on citrus Huanglongbing tolerance.</title>
        <authorList>
            <person name="Wu B."/>
            <person name="Yu Q."/>
            <person name="Deng Z."/>
            <person name="Duan Y."/>
            <person name="Luo F."/>
            <person name="Gmitter F. Jr."/>
        </authorList>
    </citation>
    <scope>NUCLEOTIDE SEQUENCE [LARGE SCALE GENOMIC DNA]</scope>
    <source>
        <strain evidence="2">cv. Valencia</strain>
    </source>
</reference>
<comment type="caution">
    <text evidence="1">The sequence shown here is derived from an EMBL/GenBank/DDBJ whole genome shotgun (WGS) entry which is preliminary data.</text>
</comment>
<dbReference type="EMBL" id="CM039171">
    <property type="protein sequence ID" value="KAH9796978.1"/>
    <property type="molecule type" value="Genomic_DNA"/>
</dbReference>
<accession>A0ACB8NGY9</accession>
<keyword evidence="2" id="KW-1185">Reference proteome</keyword>
<dbReference type="Proteomes" id="UP000829398">
    <property type="component" value="Chromosome 2"/>
</dbReference>
<organism evidence="1 2">
    <name type="scientific">Citrus sinensis</name>
    <name type="common">Sweet orange</name>
    <name type="synonym">Citrus aurantium var. sinensis</name>
    <dbReference type="NCBI Taxonomy" id="2711"/>
    <lineage>
        <taxon>Eukaryota</taxon>
        <taxon>Viridiplantae</taxon>
        <taxon>Streptophyta</taxon>
        <taxon>Embryophyta</taxon>
        <taxon>Tracheophyta</taxon>
        <taxon>Spermatophyta</taxon>
        <taxon>Magnoliopsida</taxon>
        <taxon>eudicotyledons</taxon>
        <taxon>Gunneridae</taxon>
        <taxon>Pentapetalae</taxon>
        <taxon>rosids</taxon>
        <taxon>malvids</taxon>
        <taxon>Sapindales</taxon>
        <taxon>Rutaceae</taxon>
        <taxon>Aurantioideae</taxon>
        <taxon>Citrus</taxon>
    </lineage>
</organism>
<proteinExistence type="predicted"/>
<protein>
    <submittedName>
        <fullName evidence="1">Callose synthase 11</fullName>
    </submittedName>
</protein>
<gene>
    <name evidence="1" type="ORF">KPL71_005710</name>
</gene>
<sequence>MNLRQRQYPTRGGDGLHAPPAPPPMPVIYNIIPIHDLLAEHPSLRYPEVRAAAAALRDVTDLRKPPFVAWGSHMDLLDWLGIFFGFQNDNVRNQREHLVLHLANAQMRLQPPPASPGVLETSVLRRFRRKLLRNYASWCSFLGRKSQISVSSRRDQKSLRRELLYVSLYLLIWGESANLRFAPECICYIYHHMAMELNYVLDDKIDENTGRPFLPSNSGDCAFLKCVVMPIYQTIKTEVESSRNGTAPHSAWRNYDDINEYFWSNRCFKSLKWPIDYGSNFFVTVSKGKRVGKTGFVEQRTFWNIFRSFDKLWVMLILFLQAAAIVAWTPTDYPWQALDSRDIQVELLTVFITWGGLRFLQSLLDAGTQYSLVSRETMFLGVRMVLKSVVASTWTVVFGVLYGRIWSQKNADGRWSYEANQRIIAFLKAVLVFIMPELLSIVLFVLPWIRNWIEELDWPIVYMLTWWFHSRIFVGRALREGLVNNFKYTVFWILVLLSKFSFSYFLQIKPLVAPTKALLNMKKVDYNWHEFFGSTNRVSVVLLWFPVILIYLMDLQIWYSIFSSIVGAVIGLFSHLGEIRNIGQLRLRFQFFASAMQFNLMPEEQLLSPKATLVKKLRDAIRRLKLRYGLGLAYNKIESSQVEATRFALLWNEIMLTFREEDLISDRELELLELQPNCWDIRVIRWPCILLCNELLLALSQATELADAPDRWLWLKICKNEYTRCAVIEAYDSIKYLLLAVVKYGTEENAIVTTFFTEIENYMQIGKFTEAYRMTVLPKMHANLISLVELMMKPEKDLSKAVNILQALYELSVREFPRVKRSISQLRQEGLAPRSSATDEGLLFENAVKFPGAEDAFFYRQLRRLHTILSSRDSMHNVPVNIEARRRIAFFGNSLFMNMPRAPYVEKMLAFSVLTPYYDEEVVFSKEMLRKENEDGVSILFYLQKIYADEWNNFMERMRREGMEDDDDIWSKKARDLRLWASYRGQTLSRTVRGMMYYYRALKMFAFLDSASEMDIRMGSQELASHGSLSRNSYSDGPGPASSKTLPSAESGVRLLFKGHECGSALMKFTYVVTCQVYGQQKAKGDSRAEEILYLLKNNEALRVAYVDEVHLGRDEVEYYSVLVKYDQQIQREVEIYRIRLPGPLKLGEGKPENQNHAIIFTRGDAVQTIDMNQDNYFEEALKMRNLLEEFNNYYGIRKPTILGVRENIFSGSVSSLASFMSAQETSFVTLGQRVLANPLKVRMHYGHPDVFDRFWFLPRGGISKASKVINISEDIFAGFNCTLRGGNVTHHEYIQVAKGKDVGLNQVSIFEAKVASGNGEQALSRDVYRLGHRLDFFRMLSFFYTSLGHYFNSLMVIITVYTFLWGRLYLALSGVEKAVKNSTNNKALSTLLNQQFLVQFGLFTALPMIVENSLEHGFLPAVWDFLTMQLQLASLFYTFSLGTRAHFFGRTILHGGAKYRATGRGFVVQHKSFSENYRLYSRSHFVKAIELGVILIVYAFHSPMAEDTFVYIAMSITSWFLVVSWIMSPFVFNPSGFDWLKTVYDFDDFIDWIWFRGVFTKADQSWETWWYEEQDHLRTTGLWGKLLEIILDLRFFFFQYGIVYQLGIAGGSTSIVVYLLSWIVMVVVVAIYITIAYAQNKYAAKDHIYYRLVQLLVIVLVVLVIVLLLEFTKFDFFDLVTSLLAFIPTGWGMILIAQVLRPFLQSTLVWDTVVSLARLYELLFGVIVMAPMALLSWLPGFQSMQTRILFNQAFSRGLQISRIPMGQELHSGGRKTGPYFHFLNTYFAVLCIWSLSGSDAASDLVLANMLSGWHRRVYAGTTTGVSDPFLVSAVKGVQIGGIWSVKWRADLSINILAPSVGSWIKSYHRISSYRRNSERLDMDLPRKDALREDNEFGETITLREIANEARERVMQDRLERIEKQMETLATILNELRDERRRDCEIPVGRDDVGTELNLRRRRVEEIPPPADQPYGVHPHRSTGRVPGEQVDEGRNQPRPRRVPEADGRGASADEGELRQRLQNVEQEQDQIAARDPDRAVELEGEVRRLAQVIEEIQGKRKPPSWRIMLDEESPLSTEIMGTIIPRDFRFPDLKYSGRSDPLVHIERFNDMTGVQGLTPAQRCRVFPLTLEGRAREWYRKLPRGSIKGYEQMCQELAEQFRGAVAPEDDMMELMGMKQEEHESLRDFVKRYHRAVLDLGAFNHPQALRGLKEGVRIGRLWYNLRSPLVQNYSSGYEQARRDIEIEEEKSARIKSEQLDELRRKDRRAPTGSGLGKRAGESSVMGGISARSRPYPIAPRSQQFQHNRDQQREFRQMAAHPYHNTPRALHATNSRASRPDQLATVPARGGGFGEKPLFGRICRWNIPVTESQYTRDEGAEMGLEREQPTIRVIAGGPTLAGDSNRAGKNYGRYALTSKEVLFNLPATKKAKVRQVPIMWTDDDEEGILYPHEDALVIKAMVVGTELRRILVDTGSSVDILFKSALDDMGIAYLKLERTNTSLKRFGGGRLTPMGIIELPITMGTKPFERTMMLDFVVVDERSPYQMILGRPFMSISQCVVSTHYLALKYRVNGVVGVVKGDQRMARSCYATAAKETLQVTSLDNRGDFKKGRQEPVEKLEEVAVSKSNPSRVVKIGSGLVGAVKGELINCLQSHADIFAWSHEDMPGIDRGVACHKLAIKKGARPVRQKRRCFNQEMYEAINADVEKLLKAGFIREAKYPEWISNVVLIPMDEQDEESTAFITNMSLFCYRVMPFGLKNAGATYQRLVNKIFKPLIGHTMEVYVDDMITKSKESRDHVKHLEETFELLRKYEMKLNPEKCAFGVSSECEEAFGQLKEYLARAPLLSTPREGDQLLLYLAISKRATSSVLVREEEGKQHPVYYTSKALVDAETKYPLMEKWALALITAARKLRPYFQAHQIVVMTDQPLRQVLQKPDASDRAEPGERDREEQPLEQEKTEGVWLVMVDGSCSEQGSGAGVVIRSPEGSEITYAVKFEFQLTNNQAEYEAFITGLGLAHALKAERVEIRADSQLVCNQLNDQFQARGEKMGLYLKKAKQMVGLFQEVEVKQISRNENYQADMLARMATIADPKLPKSVPLEVRTSPSIGEEVEVMRISTGESWMDPIRAYVRDGVLLEDKRQARKLKCRAARYTLLDKVLYRRGFTLPLLRCVDDEEADYVLREIHEGICGNHSGARTLAFKALRQGFFWPTMHQDAKKMAKNCKTCQSFSEVPTQPPEKLTNMTSPWPFAQWGIDLIGPLPKGRGAATHAIVAVDYFTKWIEVGVLSQITERKTTDFIWKNIICRYGIPYTIITDNGRQFDNNNFREFCRNLGVDLKFCTPAHPQANGQVEAANKVVKKLLKTRLGEKKGAWVDELPGVLWAYRTTHKTTTGETPFALAFGHEAVVPAEIGLGTHRTEYFNEEQNGEQICLSLDLLEEKREGASQKVAQCQQRVTRYYNKNVRVRQFRTEDWVLRKVSQNTRDPNHGALGPKWEGSYRVIRATGPGAYKLAYPDGREVKRSWNAEHLKKYFQ</sequence>
<evidence type="ECO:0000313" key="2">
    <source>
        <dbReference type="Proteomes" id="UP000829398"/>
    </source>
</evidence>
<evidence type="ECO:0000313" key="1">
    <source>
        <dbReference type="EMBL" id="KAH9796978.1"/>
    </source>
</evidence>